<evidence type="ECO:0000259" key="8">
    <source>
        <dbReference type="Pfam" id="PF19762"/>
    </source>
</evidence>
<dbReference type="Pfam" id="PF19762">
    <property type="entry name" value="DUF6249"/>
    <property type="match status" value="1"/>
</dbReference>
<dbReference type="SUPFAM" id="SSF90123">
    <property type="entry name" value="ABC transporter transmembrane region"/>
    <property type="match status" value="1"/>
</dbReference>
<dbReference type="GO" id="GO:0005886">
    <property type="term" value="C:plasma membrane"/>
    <property type="evidence" value="ECO:0007669"/>
    <property type="project" value="UniProtKB-SubCell"/>
</dbReference>
<proteinExistence type="predicted"/>
<evidence type="ECO:0000256" key="2">
    <source>
        <dbReference type="ARBA" id="ARBA00022692"/>
    </source>
</evidence>
<keyword evidence="10" id="KW-1185">Reference proteome</keyword>
<evidence type="ECO:0000313" key="9">
    <source>
        <dbReference type="EMBL" id="MCR6505831.1"/>
    </source>
</evidence>
<evidence type="ECO:0000256" key="1">
    <source>
        <dbReference type="ARBA" id="ARBA00004651"/>
    </source>
</evidence>
<protein>
    <submittedName>
        <fullName evidence="9">DUF6249 domain-containing protein</fullName>
    </submittedName>
</protein>
<evidence type="ECO:0000256" key="3">
    <source>
        <dbReference type="ARBA" id="ARBA00022989"/>
    </source>
</evidence>
<dbReference type="EMBL" id="JAMZED010000041">
    <property type="protein sequence ID" value="MCR6505831.1"/>
    <property type="molecule type" value="Genomic_DNA"/>
</dbReference>
<dbReference type="AlphaFoldDB" id="A0A9X2STG4"/>
<evidence type="ECO:0000256" key="7">
    <source>
        <dbReference type="SAM" id="SignalP"/>
    </source>
</evidence>
<dbReference type="InterPro" id="IPR046216">
    <property type="entry name" value="DUF6249"/>
</dbReference>
<keyword evidence="4 6" id="KW-0472">Membrane</keyword>
<sequence length="240" mass="26946">MKRIIFGLMLAVMFCTLVQGANRTVTENDGQGNKKRVIELRDTVINGETVTDTLSVMTYENGADSSDTPEKWRTHHSNGIDWNGFDLGSKTSETVIAVTAIVFIFGLPLFIIFIVFFFRYKNRKAKYRLAEQALASGQQLPENFFKEAAATDIRSKGINNIFVGIGLFIFLWAITGEFGLGCIGLLIMFTGFGQLVIYYTQQSKDNSPFIHVEYDKNSGKRNVKAGNTEISYSKKDNEEE</sequence>
<evidence type="ECO:0000256" key="5">
    <source>
        <dbReference type="SAM" id="MobiDB-lite"/>
    </source>
</evidence>
<evidence type="ECO:0000256" key="6">
    <source>
        <dbReference type="SAM" id="Phobius"/>
    </source>
</evidence>
<feature type="transmembrane region" description="Helical" evidence="6">
    <location>
        <begin position="157"/>
        <end position="174"/>
    </location>
</feature>
<organism evidence="9 10">
    <name type="scientific">Bacteroides muris</name>
    <name type="common">ex Fokt et al. 2023</name>
    <dbReference type="NCBI Taxonomy" id="2937417"/>
    <lineage>
        <taxon>Bacteria</taxon>
        <taxon>Pseudomonadati</taxon>
        <taxon>Bacteroidota</taxon>
        <taxon>Bacteroidia</taxon>
        <taxon>Bacteroidales</taxon>
        <taxon>Bacteroidaceae</taxon>
        <taxon>Bacteroides</taxon>
    </lineage>
</organism>
<gene>
    <name evidence="9" type="ORF">M1B79_14450</name>
</gene>
<feature type="signal peptide" evidence="7">
    <location>
        <begin position="1"/>
        <end position="20"/>
    </location>
</feature>
<feature type="region of interest" description="Disordered" evidence="5">
    <location>
        <begin position="219"/>
        <end position="240"/>
    </location>
</feature>
<keyword evidence="7" id="KW-0732">Signal</keyword>
<dbReference type="RefSeq" id="WP_257932174.1">
    <property type="nucleotide sequence ID" value="NZ_JAMZED010000041.1"/>
</dbReference>
<accession>A0A9X2STG4</accession>
<dbReference type="InterPro" id="IPR036640">
    <property type="entry name" value="ABC1_TM_sf"/>
</dbReference>
<reference evidence="9" key="2">
    <citation type="submission" date="2022-04" db="EMBL/GenBank/DDBJ databases">
        <authorList>
            <person name="Fokt H."/>
            <person name="Baines J."/>
        </authorList>
    </citation>
    <scope>NUCLEOTIDE SEQUENCE</scope>
    <source>
        <strain evidence="9">KH365_2</strain>
    </source>
</reference>
<reference evidence="9" key="1">
    <citation type="journal article" date="2022" name="Arch. Microbiol.">
        <title>Bacteroides muris sp. nov. isolated from the cecum of wild-derived house mice.</title>
        <authorList>
            <person name="Fokt H."/>
            <person name="Unni R."/>
            <person name="Repnik U."/>
            <person name="Schmitz R.A."/>
            <person name="Bramkamp M."/>
            <person name="Baines J.F."/>
            <person name="Unterweger D."/>
        </authorList>
    </citation>
    <scope>NUCLEOTIDE SEQUENCE</scope>
    <source>
        <strain evidence="9">KH365_2</strain>
    </source>
</reference>
<comment type="subcellular location">
    <subcellularLocation>
        <location evidence="1">Cell membrane</location>
        <topology evidence="1">Multi-pass membrane protein</topology>
    </subcellularLocation>
</comment>
<evidence type="ECO:0000313" key="10">
    <source>
        <dbReference type="Proteomes" id="UP001143192"/>
    </source>
</evidence>
<feature type="transmembrane region" description="Helical" evidence="6">
    <location>
        <begin position="95"/>
        <end position="118"/>
    </location>
</feature>
<name>A0A9X2STG4_9BACE</name>
<feature type="transmembrane region" description="Helical" evidence="6">
    <location>
        <begin position="180"/>
        <end position="199"/>
    </location>
</feature>
<keyword evidence="3 6" id="KW-1133">Transmembrane helix</keyword>
<dbReference type="GO" id="GO:0005524">
    <property type="term" value="F:ATP binding"/>
    <property type="evidence" value="ECO:0007669"/>
    <property type="project" value="InterPro"/>
</dbReference>
<keyword evidence="2 6" id="KW-0812">Transmembrane</keyword>
<feature type="domain" description="DUF6249" evidence="8">
    <location>
        <begin position="98"/>
        <end position="202"/>
    </location>
</feature>
<evidence type="ECO:0000256" key="4">
    <source>
        <dbReference type="ARBA" id="ARBA00023136"/>
    </source>
</evidence>
<dbReference type="Proteomes" id="UP001143192">
    <property type="component" value="Unassembled WGS sequence"/>
</dbReference>
<feature type="chain" id="PRO_5040842460" evidence="7">
    <location>
        <begin position="21"/>
        <end position="240"/>
    </location>
</feature>
<comment type="caution">
    <text evidence="9">The sequence shown here is derived from an EMBL/GenBank/DDBJ whole genome shotgun (WGS) entry which is preliminary data.</text>
</comment>